<name>A0A0G4G0Z8_VITBC</name>
<feature type="region of interest" description="Disordered" evidence="1">
    <location>
        <begin position="75"/>
        <end position="124"/>
    </location>
</feature>
<protein>
    <submittedName>
        <fullName evidence="2">Uncharacterized protein</fullName>
    </submittedName>
</protein>
<dbReference type="VEuPathDB" id="CryptoDB:Vbra_16641"/>
<dbReference type="EMBL" id="CDMY01000542">
    <property type="protein sequence ID" value="CEM21651.1"/>
    <property type="molecule type" value="Genomic_DNA"/>
</dbReference>
<sequence>MSRLDGGKWRTLEGLVGKLSRSLSQLEVPLQKESGGRMEDDEASVFQADMQKIETLKQQTLDSLQDVLSRLQSRLDGVPSLSTPPREDTGSCQGDGAPARGDDRPQTQTQMPVHVQGGGGAKKVCYTADEDSRGVREQSPRDGERVAALQRMVKELTHVVAAKDAHIDELLRQQSPGHHAVADAFPSPSSSPSPSPQIIYMNLPSRRRRRGRHSAVADRRPRDTSDSWDKDGSSNSGDSSSDGGFPRSMMGKSHAAVQCKGKEPPAGQKVFAYHMSGLTSPPVTPLWDTTTADKLNKIIREVPPPAPPTWSTQTTAVPSLCATQSTTTHSDAIDQLPPPPQHPYLLPHHIELRLTPDGHGRFLLTPAPAAAAAATTTVRVEGIARVDTPPPPPSAPQAPASSPGSRVLHLPPPQRRECAIDALIAERERDIQREREREAMARAMRVRPAGRPVGEGCRFGGRCGCHLPVQQ</sequence>
<dbReference type="InParanoid" id="A0A0G4G0Z8"/>
<feature type="region of interest" description="Disordered" evidence="1">
    <location>
        <begin position="179"/>
        <end position="262"/>
    </location>
</feature>
<feature type="region of interest" description="Disordered" evidence="1">
    <location>
        <begin position="384"/>
        <end position="411"/>
    </location>
</feature>
<organism evidence="2 3">
    <name type="scientific">Vitrella brassicaformis (strain CCMP3155)</name>
    <dbReference type="NCBI Taxonomy" id="1169540"/>
    <lineage>
        <taxon>Eukaryota</taxon>
        <taxon>Sar</taxon>
        <taxon>Alveolata</taxon>
        <taxon>Colpodellida</taxon>
        <taxon>Vitrellaceae</taxon>
        <taxon>Vitrella</taxon>
    </lineage>
</organism>
<keyword evidence="3" id="KW-1185">Reference proteome</keyword>
<reference evidence="2 3" key="1">
    <citation type="submission" date="2014-11" db="EMBL/GenBank/DDBJ databases">
        <authorList>
            <person name="Zhu J."/>
            <person name="Qi W."/>
            <person name="Song R."/>
        </authorList>
    </citation>
    <scope>NUCLEOTIDE SEQUENCE [LARGE SCALE GENOMIC DNA]</scope>
</reference>
<gene>
    <name evidence="2" type="ORF">Vbra_16641</name>
</gene>
<evidence type="ECO:0000313" key="2">
    <source>
        <dbReference type="EMBL" id="CEM21651.1"/>
    </source>
</evidence>
<feature type="compositionally biased region" description="Low complexity" evidence="1">
    <location>
        <begin position="233"/>
        <end position="244"/>
    </location>
</feature>
<dbReference type="Proteomes" id="UP000041254">
    <property type="component" value="Unassembled WGS sequence"/>
</dbReference>
<feature type="compositionally biased region" description="Basic and acidic residues" evidence="1">
    <location>
        <begin position="215"/>
        <end position="232"/>
    </location>
</feature>
<accession>A0A0G4G0Z8</accession>
<proteinExistence type="predicted"/>
<evidence type="ECO:0000313" key="3">
    <source>
        <dbReference type="Proteomes" id="UP000041254"/>
    </source>
</evidence>
<evidence type="ECO:0000256" key="1">
    <source>
        <dbReference type="SAM" id="MobiDB-lite"/>
    </source>
</evidence>
<dbReference type="AlphaFoldDB" id="A0A0G4G0Z8"/>